<feature type="domain" description="Nudix hydrolase" evidence="5">
    <location>
        <begin position="36"/>
        <end position="170"/>
    </location>
</feature>
<dbReference type="InterPro" id="IPR000086">
    <property type="entry name" value="NUDIX_hydrolase_dom"/>
</dbReference>
<accession>A0A855SCE9</accession>
<evidence type="ECO:0000256" key="4">
    <source>
        <dbReference type="RuleBase" id="RU003476"/>
    </source>
</evidence>
<evidence type="ECO:0000259" key="5">
    <source>
        <dbReference type="PROSITE" id="PS51462"/>
    </source>
</evidence>
<protein>
    <submittedName>
        <fullName evidence="6">NUDIX domain-containing protein</fullName>
    </submittedName>
</protein>
<evidence type="ECO:0000256" key="3">
    <source>
        <dbReference type="ARBA" id="ARBA00022842"/>
    </source>
</evidence>
<dbReference type="EMBL" id="PYOY01000005">
    <property type="protein sequence ID" value="PSX07260.1"/>
    <property type="molecule type" value="Genomic_DNA"/>
</dbReference>
<dbReference type="PANTHER" id="PTHR43222">
    <property type="entry name" value="NUDIX HYDROLASE 23"/>
    <property type="match status" value="1"/>
</dbReference>
<dbReference type="PROSITE" id="PS00893">
    <property type="entry name" value="NUDIX_BOX"/>
    <property type="match status" value="1"/>
</dbReference>
<dbReference type="PANTHER" id="PTHR43222:SF2">
    <property type="entry name" value="NUDIX HYDROLASE 23, CHLOROPLASTIC"/>
    <property type="match status" value="1"/>
</dbReference>
<reference evidence="6 7" key="1">
    <citation type="submission" date="2018-01" db="EMBL/GenBank/DDBJ databases">
        <title>Whole genome sequencing of Histamine producing bacteria.</title>
        <authorList>
            <person name="Butler K."/>
        </authorList>
    </citation>
    <scope>NUCLEOTIDE SEQUENCE [LARGE SCALE GENOMIC DNA]</scope>
    <source>
        <strain evidence="6 7">A2-1</strain>
    </source>
</reference>
<dbReference type="Gene3D" id="3.90.79.10">
    <property type="entry name" value="Nucleoside Triphosphate Pyrophosphohydrolase"/>
    <property type="match status" value="1"/>
</dbReference>
<keyword evidence="3" id="KW-0460">Magnesium</keyword>
<comment type="caution">
    <text evidence="6">The sequence shown here is derived from an EMBL/GenBank/DDBJ whole genome shotgun (WGS) entry which is preliminary data.</text>
</comment>
<dbReference type="InterPro" id="IPR020476">
    <property type="entry name" value="Nudix_hydrolase"/>
</dbReference>
<gene>
    <name evidence="6" type="ORF">C0W41_11490</name>
</gene>
<dbReference type="InterPro" id="IPR020084">
    <property type="entry name" value="NUDIX_hydrolase_CS"/>
</dbReference>
<evidence type="ECO:0000256" key="1">
    <source>
        <dbReference type="ARBA" id="ARBA00001946"/>
    </source>
</evidence>
<dbReference type="InterPro" id="IPR015797">
    <property type="entry name" value="NUDIX_hydrolase-like_dom_sf"/>
</dbReference>
<dbReference type="PROSITE" id="PS51462">
    <property type="entry name" value="NUDIX"/>
    <property type="match status" value="1"/>
</dbReference>
<evidence type="ECO:0000256" key="2">
    <source>
        <dbReference type="ARBA" id="ARBA00022801"/>
    </source>
</evidence>
<dbReference type="SUPFAM" id="SSF55811">
    <property type="entry name" value="Nudix"/>
    <property type="match status" value="1"/>
</dbReference>
<dbReference type="GO" id="GO:0016787">
    <property type="term" value="F:hydrolase activity"/>
    <property type="evidence" value="ECO:0007669"/>
    <property type="project" value="UniProtKB-KW"/>
</dbReference>
<name>A0A855SCE9_PHOAN</name>
<dbReference type="CDD" id="cd04681">
    <property type="entry name" value="NUDIX_Hydrolase"/>
    <property type="match status" value="1"/>
</dbReference>
<organism evidence="6 7">
    <name type="scientific">Photobacterium angustum</name>
    <dbReference type="NCBI Taxonomy" id="661"/>
    <lineage>
        <taxon>Bacteria</taxon>
        <taxon>Pseudomonadati</taxon>
        <taxon>Pseudomonadota</taxon>
        <taxon>Gammaproteobacteria</taxon>
        <taxon>Vibrionales</taxon>
        <taxon>Vibrionaceae</taxon>
        <taxon>Photobacterium</taxon>
    </lineage>
</organism>
<dbReference type="Pfam" id="PF00293">
    <property type="entry name" value="NUDIX"/>
    <property type="match status" value="1"/>
</dbReference>
<sequence length="171" mass="19451">MASIDTARFCPQCGKSSLTRSSNKQFTCSECDFTYFHNPAAAVMVALSYEDELLVAIRGRNPGLGLWDLPGGFVDPNESLEQAVIREIQEELNLTLTDFTYQGSFSNTYCYKNIEYKTCDTFFSHQLLDKPTLIAQDDVADLLWVKKQDIKLENFAFPSTQRAVELWLNNH</sequence>
<proteinExistence type="inferred from homology"/>
<comment type="cofactor">
    <cofactor evidence="1">
        <name>Mg(2+)</name>
        <dbReference type="ChEBI" id="CHEBI:18420"/>
    </cofactor>
</comment>
<keyword evidence="2 4" id="KW-0378">Hydrolase</keyword>
<comment type="similarity">
    <text evidence="4">Belongs to the Nudix hydrolase family.</text>
</comment>
<dbReference type="RefSeq" id="WP_045083411.1">
    <property type="nucleotide sequence ID" value="NZ_JZSV01000002.1"/>
</dbReference>
<evidence type="ECO:0000313" key="7">
    <source>
        <dbReference type="Proteomes" id="UP000241440"/>
    </source>
</evidence>
<dbReference type="AlphaFoldDB" id="A0A855SCE9"/>
<dbReference type="PRINTS" id="PR00502">
    <property type="entry name" value="NUDIXFAMILY"/>
</dbReference>
<evidence type="ECO:0000313" key="6">
    <source>
        <dbReference type="EMBL" id="PSX07260.1"/>
    </source>
</evidence>
<dbReference type="Proteomes" id="UP000241440">
    <property type="component" value="Unassembled WGS sequence"/>
</dbReference>